<evidence type="ECO:0000313" key="2">
    <source>
        <dbReference type="EMBL" id="GMT15449.1"/>
    </source>
</evidence>
<dbReference type="Proteomes" id="UP001432322">
    <property type="component" value="Unassembled WGS sequence"/>
</dbReference>
<dbReference type="EMBL" id="BTSY01000002">
    <property type="protein sequence ID" value="GMT15449.1"/>
    <property type="molecule type" value="Genomic_DNA"/>
</dbReference>
<accession>A0AAV5VAC3</accession>
<reference evidence="2" key="1">
    <citation type="submission" date="2023-10" db="EMBL/GenBank/DDBJ databases">
        <title>Genome assembly of Pristionchus species.</title>
        <authorList>
            <person name="Yoshida K."/>
            <person name="Sommer R.J."/>
        </authorList>
    </citation>
    <scope>NUCLEOTIDE SEQUENCE</scope>
    <source>
        <strain evidence="2">RS5133</strain>
    </source>
</reference>
<gene>
    <name evidence="2" type="ORF">PFISCL1PPCAC_6746</name>
</gene>
<evidence type="ECO:0000256" key="1">
    <source>
        <dbReference type="SAM" id="MobiDB-lite"/>
    </source>
</evidence>
<proteinExistence type="predicted"/>
<evidence type="ECO:0000313" key="3">
    <source>
        <dbReference type="Proteomes" id="UP001432322"/>
    </source>
</evidence>
<keyword evidence="3" id="KW-1185">Reference proteome</keyword>
<organism evidence="2 3">
    <name type="scientific">Pristionchus fissidentatus</name>
    <dbReference type="NCBI Taxonomy" id="1538716"/>
    <lineage>
        <taxon>Eukaryota</taxon>
        <taxon>Metazoa</taxon>
        <taxon>Ecdysozoa</taxon>
        <taxon>Nematoda</taxon>
        <taxon>Chromadorea</taxon>
        <taxon>Rhabditida</taxon>
        <taxon>Rhabditina</taxon>
        <taxon>Diplogasteromorpha</taxon>
        <taxon>Diplogasteroidea</taxon>
        <taxon>Neodiplogasteridae</taxon>
        <taxon>Pristionchus</taxon>
    </lineage>
</organism>
<name>A0AAV5VAC3_9BILA</name>
<feature type="non-terminal residue" evidence="2">
    <location>
        <position position="1"/>
    </location>
</feature>
<protein>
    <submittedName>
        <fullName evidence="2">Uncharacterized protein</fullName>
    </submittedName>
</protein>
<feature type="region of interest" description="Disordered" evidence="1">
    <location>
        <begin position="93"/>
        <end position="112"/>
    </location>
</feature>
<dbReference type="AlphaFoldDB" id="A0AAV5VAC3"/>
<feature type="compositionally biased region" description="Polar residues" evidence="1">
    <location>
        <begin position="95"/>
        <end position="112"/>
    </location>
</feature>
<sequence>GRVATSPSTSLISSHTLHFDCVRESILPFSGTSNRPSTVWTGLLNRKKGRAIIDVRSLVHVRSREDVLMSTLAQIRRRSLHRQRKSIILMRQRTRLSASNRNSTTSISPRSC</sequence>
<comment type="caution">
    <text evidence="2">The sequence shown here is derived from an EMBL/GenBank/DDBJ whole genome shotgun (WGS) entry which is preliminary data.</text>
</comment>